<keyword evidence="3" id="KW-0479">Metal-binding</keyword>
<comment type="caution">
    <text evidence="6">The sequence shown here is derived from an EMBL/GenBank/DDBJ whole genome shotgun (WGS) entry which is preliminary data.</text>
</comment>
<accession>A0ABX1E6Q2</accession>
<evidence type="ECO:0000256" key="2">
    <source>
        <dbReference type="ARBA" id="ARBA00022559"/>
    </source>
</evidence>
<dbReference type="InterPro" id="IPR006314">
    <property type="entry name" value="Dyp_peroxidase"/>
</dbReference>
<protein>
    <recommendedName>
        <fullName evidence="8">Peroxidase</fullName>
    </recommendedName>
</protein>
<dbReference type="SUPFAM" id="SSF54909">
    <property type="entry name" value="Dimeric alpha+beta barrel"/>
    <property type="match status" value="1"/>
</dbReference>
<evidence type="ECO:0000256" key="5">
    <source>
        <dbReference type="ARBA" id="ARBA00023004"/>
    </source>
</evidence>
<evidence type="ECO:0008006" key="8">
    <source>
        <dbReference type="Google" id="ProtNLM"/>
    </source>
</evidence>
<organism evidence="6 7">
    <name type="scientific">Falsiroseomonas selenitidurans</name>
    <dbReference type="NCBI Taxonomy" id="2716335"/>
    <lineage>
        <taxon>Bacteria</taxon>
        <taxon>Pseudomonadati</taxon>
        <taxon>Pseudomonadota</taxon>
        <taxon>Alphaproteobacteria</taxon>
        <taxon>Acetobacterales</taxon>
        <taxon>Roseomonadaceae</taxon>
        <taxon>Falsiroseomonas</taxon>
    </lineage>
</organism>
<evidence type="ECO:0000313" key="7">
    <source>
        <dbReference type="Proteomes" id="UP000787635"/>
    </source>
</evidence>
<gene>
    <name evidence="6" type="ORF">HEQ75_18520</name>
</gene>
<keyword evidence="4" id="KW-0560">Oxidoreductase</keyword>
<reference evidence="6 7" key="1">
    <citation type="submission" date="2020-03" db="EMBL/GenBank/DDBJ databases">
        <title>Roseomonas selenitidurans sp. nov. isolated from urban soil.</title>
        <authorList>
            <person name="Liu H."/>
        </authorList>
    </citation>
    <scope>NUCLEOTIDE SEQUENCE [LARGE SCALE GENOMIC DNA]</scope>
    <source>
        <strain evidence="6 7">BU-1</strain>
    </source>
</reference>
<comment type="cofactor">
    <cofactor evidence="1">
        <name>heme b</name>
        <dbReference type="ChEBI" id="CHEBI:60344"/>
    </cofactor>
</comment>
<evidence type="ECO:0000256" key="1">
    <source>
        <dbReference type="ARBA" id="ARBA00001970"/>
    </source>
</evidence>
<name>A0ABX1E6Q2_9PROT</name>
<dbReference type="Proteomes" id="UP000787635">
    <property type="component" value="Unassembled WGS sequence"/>
</dbReference>
<keyword evidence="7" id="KW-1185">Reference proteome</keyword>
<sequence>MLSGEAGMGVQLDLADIQGNVLTAYGKLGFPKGRCLLLNIVDGRAGRTLLDLVRPYVTTALRWPSTKDAPKPGAVFQKRPQVAVNLAFTFWGLLALGVPIRSLRGMPDEFIDGMPARADILGDNFPKPIEQAWDEVWLWREDPKRRVHVLVTLNAQMNPDGTPVAELDALTRLIEGHVAATQGGVLLLSGHRGADPRWQDLSALLERQADGTAQPLPTEHFGFLDAIGDPVFAGQHEASKMAERVRGQGKLLPDQRWAPLATGEFLLGHPDESQEIAGAPMPLDFSRNGTFIAYRKLHQNVAAFRDAIDRMAVAFAGVMQMPHHEACETLRAKIAGRWSDRVPLIQAPDYAAWQAVRQRRAEAARQGDAATLAALDRALVDFTFRDDPHGAKCPFGSHLRRSNTRDMMDPLLASPDPKQWNGSVLNNRRRILRRGLPYGAAPPDATGDDAEHGIVLLATCASLFRQFEFVQQQWMQYGLDFNAGNDTCPIIGNHGEAAKFVIAADPAGDKPPFICDRLPQFVETRGGEYFFVPSMTALRMIAAGIVDPT</sequence>
<keyword evidence="5" id="KW-0408">Iron</keyword>
<evidence type="ECO:0000256" key="3">
    <source>
        <dbReference type="ARBA" id="ARBA00022723"/>
    </source>
</evidence>
<keyword evidence="2" id="KW-0575">Peroxidase</keyword>
<dbReference type="PANTHER" id="PTHR30521:SF5">
    <property type="entry name" value="BLR4509 PROTEIN"/>
    <property type="match status" value="1"/>
</dbReference>
<dbReference type="PANTHER" id="PTHR30521">
    <property type="entry name" value="DEFERROCHELATASE/PEROXIDASE"/>
    <property type="match status" value="1"/>
</dbReference>
<dbReference type="InterPro" id="IPR011008">
    <property type="entry name" value="Dimeric_a/b-barrel"/>
</dbReference>
<evidence type="ECO:0000256" key="4">
    <source>
        <dbReference type="ARBA" id="ARBA00023002"/>
    </source>
</evidence>
<dbReference type="PROSITE" id="PS51404">
    <property type="entry name" value="DYP_PEROXIDASE"/>
    <property type="match status" value="1"/>
</dbReference>
<evidence type="ECO:0000313" key="6">
    <source>
        <dbReference type="EMBL" id="NKC32866.1"/>
    </source>
</evidence>
<proteinExistence type="predicted"/>
<dbReference type="EMBL" id="JAAVNE010000033">
    <property type="protein sequence ID" value="NKC32866.1"/>
    <property type="molecule type" value="Genomic_DNA"/>
</dbReference>